<reference evidence="2 3" key="1">
    <citation type="submission" date="2019-10" db="EMBL/GenBank/DDBJ databases">
        <title>Draft Genome Sequence of Cytophagaceae sp. SJW1-29.</title>
        <authorList>
            <person name="Choi A."/>
        </authorList>
    </citation>
    <scope>NUCLEOTIDE SEQUENCE [LARGE SCALE GENOMIC DNA]</scope>
    <source>
        <strain evidence="2 3">SJW1-29</strain>
    </source>
</reference>
<gene>
    <name evidence="2" type="ORF">GBK04_08610</name>
</gene>
<evidence type="ECO:0000313" key="2">
    <source>
        <dbReference type="EMBL" id="MPR33421.1"/>
    </source>
</evidence>
<dbReference type="Gene3D" id="2.40.128.270">
    <property type="match status" value="1"/>
</dbReference>
<dbReference type="PROSITE" id="PS51257">
    <property type="entry name" value="PROKAR_LIPOPROTEIN"/>
    <property type="match status" value="1"/>
</dbReference>
<proteinExistence type="predicted"/>
<evidence type="ECO:0000259" key="1">
    <source>
        <dbReference type="Pfam" id="PF03724"/>
    </source>
</evidence>
<dbReference type="Proteomes" id="UP000479293">
    <property type="component" value="Unassembled WGS sequence"/>
</dbReference>
<dbReference type="Pfam" id="PF03724">
    <property type="entry name" value="META"/>
    <property type="match status" value="1"/>
</dbReference>
<protein>
    <submittedName>
        <fullName evidence="2">META domain-containing protein</fullName>
    </submittedName>
</protein>
<evidence type="ECO:0000313" key="3">
    <source>
        <dbReference type="Proteomes" id="UP000479293"/>
    </source>
</evidence>
<dbReference type="InterPro" id="IPR038670">
    <property type="entry name" value="HslJ-like_sf"/>
</dbReference>
<name>A0A7C9BF41_9BACT</name>
<sequence>MTMHIWKIVVLFLIFIGCAVMGCSQETLKTSPENLLGRWQMVKAIQSGNEVDKPNPYLRRYEVEIEFLPDGKLTGTSSANPMVGQYETQSSNFISIHCGYESKVGENAWGDLFADTIENVDTYKIKNNMLFLSHMDNQLIFQKIK</sequence>
<comment type="caution">
    <text evidence="2">The sequence shown here is derived from an EMBL/GenBank/DDBJ whole genome shotgun (WGS) entry which is preliminary data.</text>
</comment>
<dbReference type="AlphaFoldDB" id="A0A7C9BF41"/>
<dbReference type="EMBL" id="WHLY01000002">
    <property type="protein sequence ID" value="MPR33421.1"/>
    <property type="molecule type" value="Genomic_DNA"/>
</dbReference>
<keyword evidence="3" id="KW-1185">Reference proteome</keyword>
<dbReference type="InterPro" id="IPR005184">
    <property type="entry name" value="DUF306_Meta_HslJ"/>
</dbReference>
<feature type="domain" description="DUF306" evidence="1">
    <location>
        <begin position="37"/>
        <end position="137"/>
    </location>
</feature>
<organism evidence="2 3">
    <name type="scientific">Salmonirosea aquatica</name>
    <dbReference type="NCBI Taxonomy" id="2654236"/>
    <lineage>
        <taxon>Bacteria</taxon>
        <taxon>Pseudomonadati</taxon>
        <taxon>Bacteroidota</taxon>
        <taxon>Cytophagia</taxon>
        <taxon>Cytophagales</taxon>
        <taxon>Spirosomataceae</taxon>
        <taxon>Salmonirosea</taxon>
    </lineage>
</organism>
<accession>A0A7C9BF41</accession>